<dbReference type="STRING" id="47678.ERS852494_00414"/>
<dbReference type="Proteomes" id="UP000284689">
    <property type="component" value="Unassembled WGS sequence"/>
</dbReference>
<dbReference type="InterPro" id="IPR058592">
    <property type="entry name" value="Gtf3_C"/>
</dbReference>
<dbReference type="RefSeq" id="WP_022041604.1">
    <property type="nucleotide sequence ID" value="NZ_CAXSUM010000002.1"/>
</dbReference>
<feature type="domain" description="Glucosyltransferase 3-like C-terminal" evidence="3">
    <location>
        <begin position="171"/>
        <end position="335"/>
    </location>
</feature>
<dbReference type="EMBL" id="JAUONL010000006">
    <property type="protein sequence ID" value="MDO6358011.1"/>
    <property type="molecule type" value="Genomic_DNA"/>
</dbReference>
<dbReference type="Proteomes" id="UP001060260">
    <property type="component" value="Chromosome"/>
</dbReference>
<evidence type="ECO:0000313" key="9">
    <source>
        <dbReference type="Proteomes" id="UP000095657"/>
    </source>
</evidence>
<evidence type="ECO:0000313" key="4">
    <source>
        <dbReference type="EMBL" id="CUO64873.1"/>
    </source>
</evidence>
<gene>
    <name evidence="7" type="ORF">DW794_00345</name>
    <name evidence="4" type="ORF">ERS852494_00414</name>
    <name evidence="5" type="ORF">ERS852558_01359</name>
    <name evidence="8" type="ORF">NXW23_04730</name>
    <name evidence="6" type="ORF">Q4469_09960</name>
</gene>
<evidence type="ECO:0000313" key="10">
    <source>
        <dbReference type="Proteomes" id="UP000095725"/>
    </source>
</evidence>
<evidence type="ECO:0000313" key="8">
    <source>
        <dbReference type="EMBL" id="UVQ97670.1"/>
    </source>
</evidence>
<dbReference type="Gene3D" id="3.40.50.2000">
    <property type="entry name" value="Glycogen Phosphorylase B"/>
    <property type="match status" value="2"/>
</dbReference>
<protein>
    <submittedName>
        <fullName evidence="5 6">Galactofuranosyltransferase</fullName>
    </submittedName>
</protein>
<reference evidence="6" key="4">
    <citation type="submission" date="2023-07" db="EMBL/GenBank/DDBJ databases">
        <title>Whole Genome Sequencing of Colonoscopy isolates.</title>
        <authorList>
            <person name="Surve S.V."/>
            <person name="Valls R.A."/>
            <person name="Barrak K.E."/>
            <person name="Gardner T.B."/>
            <person name="O'Toole G.A."/>
        </authorList>
    </citation>
    <scope>NUCLEOTIDE SEQUENCE</scope>
    <source>
        <strain evidence="6">GP0119</strain>
    </source>
</reference>
<evidence type="ECO:0000256" key="1">
    <source>
        <dbReference type="ARBA" id="ARBA00022679"/>
    </source>
</evidence>
<evidence type="ECO:0000259" key="3">
    <source>
        <dbReference type="Pfam" id="PF26337"/>
    </source>
</evidence>
<evidence type="ECO:0000313" key="6">
    <source>
        <dbReference type="EMBL" id="MDO6358011.1"/>
    </source>
</evidence>
<evidence type="ECO:0000313" key="11">
    <source>
        <dbReference type="Proteomes" id="UP000284689"/>
    </source>
</evidence>
<reference evidence="7 11" key="2">
    <citation type="submission" date="2018-08" db="EMBL/GenBank/DDBJ databases">
        <title>A genome reference for cultivated species of the human gut microbiota.</title>
        <authorList>
            <person name="Zou Y."/>
            <person name="Xue W."/>
            <person name="Luo G."/>
        </authorList>
    </citation>
    <scope>NUCLEOTIDE SEQUENCE [LARGE SCALE GENOMIC DNA]</scope>
    <source>
        <strain evidence="7 11">AM31-16AC</strain>
    </source>
</reference>
<dbReference type="PIRSF" id="PIRSF007023">
    <property type="entry name" value="UDP-Galf_transf"/>
    <property type="match status" value="1"/>
</dbReference>
<dbReference type="InterPro" id="IPR058591">
    <property type="entry name" value="Gtf3_N"/>
</dbReference>
<dbReference type="EMBL" id="QSJD01000001">
    <property type="protein sequence ID" value="RHD53582.1"/>
    <property type="molecule type" value="Genomic_DNA"/>
</dbReference>
<accession>A0A174S7A8</accession>
<organism evidence="5 10">
    <name type="scientific">Bacteroides caccae</name>
    <dbReference type="NCBI Taxonomy" id="47678"/>
    <lineage>
        <taxon>Bacteria</taxon>
        <taxon>Pseudomonadati</taxon>
        <taxon>Bacteroidota</taxon>
        <taxon>Bacteroidia</taxon>
        <taxon>Bacteroidales</taxon>
        <taxon>Bacteroidaceae</taxon>
        <taxon>Bacteroides</taxon>
    </lineage>
</organism>
<reference evidence="9 10" key="1">
    <citation type="submission" date="2015-09" db="EMBL/GenBank/DDBJ databases">
        <authorList>
            <consortium name="Pathogen Informatics"/>
        </authorList>
    </citation>
    <scope>NUCLEOTIDE SEQUENCE [LARGE SCALE GENOMIC DNA]</scope>
    <source>
        <strain evidence="4 9">2789STDY5834880</strain>
        <strain evidence="5 10">2789STDY5834946</strain>
    </source>
</reference>
<dbReference type="EMBL" id="CZAI01000001">
    <property type="protein sequence ID" value="CUO64873.1"/>
    <property type="molecule type" value="Genomic_DNA"/>
</dbReference>
<proteinExistence type="predicted"/>
<evidence type="ECO:0000313" key="5">
    <source>
        <dbReference type="EMBL" id="CUP93612.1"/>
    </source>
</evidence>
<dbReference type="Proteomes" id="UP001170023">
    <property type="component" value="Unassembled WGS sequence"/>
</dbReference>
<sequence>MICYLSRNYRGVDNAGNKAKTDIEQIMESHGFRNVGLKQTRYRNVVVAFCRTLFSVLKSILCLRKGDVLVLQYPLKKYYAFVCNMAHLRGCKVVTLIHDLGSFRRKKLTIPQEIARLDHSDCVIVHSERMRDWLLEHGIKAKLQILEIFDYLSDSQPVAGNDVPKSPNRILFVGALSSYHNDFLYKQANSPRSYDIVLYGSGLETEKLEGKVDYKGFVSSDELIATAEGEYGLAWYGSSLEGGSGALGEYLQYNAPHKMSLYIRCGLPIIVWEKAGLAPFVKKNNVGICISSLTELEDILPKISAGQYMEMKKNVLQIADKLSHGYYCFKAIKQACADLGVEIKG</sequence>
<dbReference type="Pfam" id="PF26337">
    <property type="entry name" value="Gtf3_C"/>
    <property type="match status" value="1"/>
</dbReference>
<feature type="domain" description="Glucosyltransferase 3-like N-terminal" evidence="2">
    <location>
        <begin position="3"/>
        <end position="148"/>
    </location>
</feature>
<evidence type="ECO:0000259" key="2">
    <source>
        <dbReference type="Pfam" id="PF26334"/>
    </source>
</evidence>
<dbReference type="SUPFAM" id="SSF53756">
    <property type="entry name" value="UDP-Glycosyltransferase/glycogen phosphorylase"/>
    <property type="match status" value="1"/>
</dbReference>
<dbReference type="Proteomes" id="UP000095725">
    <property type="component" value="Unassembled WGS sequence"/>
</dbReference>
<dbReference type="Proteomes" id="UP000095657">
    <property type="component" value="Unassembled WGS sequence"/>
</dbReference>
<name>A0A174S7A8_9BACE</name>
<dbReference type="AlphaFoldDB" id="A0A174S7A8"/>
<dbReference type="GO" id="GO:0016740">
    <property type="term" value="F:transferase activity"/>
    <property type="evidence" value="ECO:0007669"/>
    <property type="project" value="UniProtKB-KW"/>
</dbReference>
<keyword evidence="1 5" id="KW-0808">Transferase</keyword>
<dbReference type="EMBL" id="CZBL01000004">
    <property type="protein sequence ID" value="CUP93612.1"/>
    <property type="molecule type" value="Genomic_DNA"/>
</dbReference>
<dbReference type="EMBL" id="CP103166">
    <property type="protein sequence ID" value="UVQ97670.1"/>
    <property type="molecule type" value="Genomic_DNA"/>
</dbReference>
<evidence type="ECO:0000313" key="7">
    <source>
        <dbReference type="EMBL" id="RHD53582.1"/>
    </source>
</evidence>
<dbReference type="Pfam" id="PF26334">
    <property type="entry name" value="Gtf3_N"/>
    <property type="match status" value="1"/>
</dbReference>
<reference evidence="8" key="3">
    <citation type="submission" date="2022-08" db="EMBL/GenBank/DDBJ databases">
        <title>Genome Sequencing of Bacteroides fragilis Group Isolates with Nanopore Technology.</title>
        <authorList>
            <person name="Tisza M.J."/>
            <person name="Smith D."/>
            <person name="Dekker J.P."/>
        </authorList>
    </citation>
    <scope>NUCLEOTIDE SEQUENCE</scope>
    <source>
        <strain evidence="8">BFG-474</strain>
    </source>
</reference>